<protein>
    <submittedName>
        <fullName evidence="2">Uncharacterized protein</fullName>
    </submittedName>
</protein>
<dbReference type="Gene3D" id="2.60.120.380">
    <property type="match status" value="1"/>
</dbReference>
<dbReference type="AlphaFoldDB" id="A0A1Z5YXH0"/>
<accession>A0A1Z5YXH0</accession>
<dbReference type="OrthoDB" id="7366535at2"/>
<evidence type="ECO:0000313" key="3">
    <source>
        <dbReference type="Proteomes" id="UP000196086"/>
    </source>
</evidence>
<evidence type="ECO:0000313" key="2">
    <source>
        <dbReference type="EMBL" id="OUJ03980.1"/>
    </source>
</evidence>
<reference evidence="2 3" key="1">
    <citation type="submission" date="2014-06" db="EMBL/GenBank/DDBJ databases">
        <authorList>
            <person name="Ju J."/>
            <person name="Zhang J."/>
        </authorList>
    </citation>
    <scope>NUCLEOTIDE SEQUENCE [LARGE SCALE GENOMIC DNA]</scope>
    <source>
        <strain evidence="2 3">DsW_47</strain>
    </source>
</reference>
<dbReference type="RefSeq" id="WP_048837361.1">
    <property type="nucleotide sequence ID" value="NZ_BAMV01000003.1"/>
</dbReference>
<dbReference type="EMBL" id="JOMQ01000008">
    <property type="protein sequence ID" value="OUJ03980.1"/>
    <property type="molecule type" value="Genomic_DNA"/>
</dbReference>
<proteinExistence type="predicted"/>
<feature type="signal peptide" evidence="1">
    <location>
        <begin position="1"/>
        <end position="27"/>
    </location>
</feature>
<feature type="chain" id="PRO_5011596411" evidence="1">
    <location>
        <begin position="28"/>
        <end position="138"/>
    </location>
</feature>
<sequence length="138" mass="14802">MTTPQRFIVRVLVLLALSSSGHNLARAEEPLFSPATVEEAGSRHMSGTLEGGQPAQFRLPLRQGQTLSILCHARKSSVGVFVKDPEGDMLASADHNCAHKSWSVAAAKTGTYTVGVLQHHATALKGQSAFYKMHLSAH</sequence>
<dbReference type="Proteomes" id="UP000196086">
    <property type="component" value="Unassembled WGS sequence"/>
</dbReference>
<name>A0A1Z5YXH0_9PROT</name>
<keyword evidence="1" id="KW-0732">Signal</keyword>
<comment type="caution">
    <text evidence="2">The sequence shown here is derived from an EMBL/GenBank/DDBJ whole genome shotgun (WGS) entry which is preliminary data.</text>
</comment>
<organism evidence="2 3">
    <name type="scientific">Acetobacter cibinongensis</name>
    <dbReference type="NCBI Taxonomy" id="146475"/>
    <lineage>
        <taxon>Bacteria</taxon>
        <taxon>Pseudomonadati</taxon>
        <taxon>Pseudomonadota</taxon>
        <taxon>Alphaproteobacteria</taxon>
        <taxon>Acetobacterales</taxon>
        <taxon>Acetobacteraceae</taxon>
        <taxon>Acetobacter</taxon>
    </lineage>
</organism>
<gene>
    <name evidence="2" type="ORF">HK14_14870</name>
</gene>
<evidence type="ECO:0000256" key="1">
    <source>
        <dbReference type="SAM" id="SignalP"/>
    </source>
</evidence>